<dbReference type="GO" id="GO:0006635">
    <property type="term" value="P:fatty acid beta-oxidation"/>
    <property type="evidence" value="ECO:0007669"/>
    <property type="project" value="TreeGrafter"/>
</dbReference>
<evidence type="ECO:0000256" key="1">
    <source>
        <dbReference type="ARBA" id="ARBA00005254"/>
    </source>
</evidence>
<dbReference type="PANTHER" id="PTHR11941">
    <property type="entry name" value="ENOYL-COA HYDRATASE-RELATED"/>
    <property type="match status" value="1"/>
</dbReference>
<evidence type="ECO:0000256" key="3">
    <source>
        <dbReference type="SAM" id="MobiDB-lite"/>
    </source>
</evidence>
<dbReference type="AlphaFoldDB" id="A0A671EZ60"/>
<dbReference type="CDD" id="cd06558">
    <property type="entry name" value="crotonase-like"/>
    <property type="match status" value="1"/>
</dbReference>
<feature type="region of interest" description="Disordered" evidence="3">
    <location>
        <begin position="231"/>
        <end position="275"/>
    </location>
</feature>
<evidence type="ECO:0000313" key="4">
    <source>
        <dbReference type="Ensembl" id="ENSRFEP00010018631.1"/>
    </source>
</evidence>
<reference evidence="4 5" key="2">
    <citation type="journal article" date="2018" name="Annu Rev Anim Biosci">
        <title>Bat Biology, Genomes, and the Bat1K Project: To Generate Chromosome-Level Genomes for All Living Bat Species.</title>
        <authorList>
            <person name="Teeling E.C."/>
            <person name="Vernes S.C."/>
            <person name="Davalos L.M."/>
            <person name="Ray D.A."/>
            <person name="Gilbert M.T.P."/>
            <person name="Myers E."/>
        </authorList>
    </citation>
    <scope>NUCLEOTIDE SEQUENCE</scope>
</reference>
<keyword evidence="5" id="KW-1185">Reference proteome</keyword>
<evidence type="ECO:0000313" key="5">
    <source>
        <dbReference type="Proteomes" id="UP000472240"/>
    </source>
</evidence>
<proteinExistence type="inferred from homology"/>
<dbReference type="InterPro" id="IPR018376">
    <property type="entry name" value="Enoyl-CoA_hyd/isom_CS"/>
</dbReference>
<reference evidence="5" key="3">
    <citation type="submission" date="2018-12" db="EMBL/GenBank/DDBJ databases">
        <title>G10K-VGP greater horseshoe bat female genome, primary haplotype.</title>
        <authorList>
            <person name="Teeling E."/>
            <person name="Myers G."/>
            <person name="Vernes S."/>
            <person name="Pippel M."/>
            <person name="Winkler S."/>
            <person name="Fedrigo O."/>
            <person name="Rhie A."/>
            <person name="Koren S."/>
            <person name="Phillippy A."/>
            <person name="Lewin H."/>
            <person name="Damas J."/>
            <person name="Howe K."/>
            <person name="Mountcastle J."/>
            <person name="Jarvis E.D."/>
        </authorList>
    </citation>
    <scope>NUCLEOTIDE SEQUENCE [LARGE SCALE GENOMIC DNA]</scope>
</reference>
<sequence length="275" mass="29522">MAAAAAPGAVGTLQASRARLVAACCAPLVPGWRLHRSLAGPRVRPAMWARGWAPAAEGAALRRGYSSEVKSEDELRVRYLEEENRGIVVLGINRAYAKNSFSKNLVKMFSKAVDALKSDKKVRTVIVRSEVPGIFCAGADLKERVKMNPSEVGPFVSKIRAVINEMANLPVPTIAAIDGLALGGGLELALACDIRVAASSAKMGLVETKLAIIPGGVIRVLIRRKDSGETERLPCEDRDWEDALTDQGRPRIAGSQQKQETLPQSLQKEPALPTP</sequence>
<dbReference type="InterPro" id="IPR001753">
    <property type="entry name" value="Enoyl-CoA_hydra/iso"/>
</dbReference>
<dbReference type="InterPro" id="IPR029045">
    <property type="entry name" value="ClpP/crotonase-like_dom_sf"/>
</dbReference>
<dbReference type="Pfam" id="PF00378">
    <property type="entry name" value="ECH_1"/>
    <property type="match status" value="1"/>
</dbReference>
<dbReference type="SUPFAM" id="SSF52096">
    <property type="entry name" value="ClpP/crotonase"/>
    <property type="match status" value="1"/>
</dbReference>
<name>A0A671EZ60_RHIFE</name>
<dbReference type="GeneID" id="117032156"/>
<organism evidence="4 5">
    <name type="scientific">Rhinolophus ferrumequinum</name>
    <name type="common">Greater horseshoe bat</name>
    <dbReference type="NCBI Taxonomy" id="59479"/>
    <lineage>
        <taxon>Eukaryota</taxon>
        <taxon>Metazoa</taxon>
        <taxon>Chordata</taxon>
        <taxon>Craniata</taxon>
        <taxon>Vertebrata</taxon>
        <taxon>Euteleostomi</taxon>
        <taxon>Mammalia</taxon>
        <taxon>Eutheria</taxon>
        <taxon>Laurasiatheria</taxon>
        <taxon>Chiroptera</taxon>
        <taxon>Yinpterochiroptera</taxon>
        <taxon>Rhinolophoidea</taxon>
        <taxon>Rhinolophidae</taxon>
        <taxon>Rhinolophinae</taxon>
        <taxon>Rhinolophus</taxon>
    </lineage>
</organism>
<dbReference type="FunFam" id="3.90.226.10:FF:000211">
    <property type="entry name" value="AUH protein"/>
    <property type="match status" value="1"/>
</dbReference>
<comment type="similarity">
    <text evidence="1 2">Belongs to the enoyl-CoA hydratase/isomerase family.</text>
</comment>
<dbReference type="PROSITE" id="PS00166">
    <property type="entry name" value="ENOYL_COA_HYDRATASE"/>
    <property type="match status" value="1"/>
</dbReference>
<accession>A0A671EZ60</accession>
<dbReference type="Ensembl" id="ENSRFET00010020300.1">
    <property type="protein sequence ID" value="ENSRFEP00010018631.1"/>
    <property type="gene ID" value="ENSRFEG00010012532.1"/>
</dbReference>
<dbReference type="Proteomes" id="UP000472240">
    <property type="component" value="Chromosome 12"/>
</dbReference>
<dbReference type="PANTHER" id="PTHR11941:SF12">
    <property type="entry name" value="METHYLGLUTACONYL-COA HYDRATASE, MITOCHONDRIAL"/>
    <property type="match status" value="1"/>
</dbReference>
<dbReference type="Gene3D" id="3.90.226.10">
    <property type="entry name" value="2-enoyl-CoA Hydratase, Chain A, domain 1"/>
    <property type="match status" value="1"/>
</dbReference>
<reference evidence="4 5" key="1">
    <citation type="journal article" date="2015" name="Annu Rev Anim Biosci">
        <title>The Genome 10K Project: a way forward.</title>
        <authorList>
            <person name="Koepfli K.P."/>
            <person name="Paten B."/>
            <person name="O'Brien S.J."/>
            <person name="Koepfli K.P."/>
            <person name="Paten B."/>
            <person name="Antunes A."/>
            <person name="Belov K."/>
            <person name="Bustamante C."/>
            <person name="Castoe T.A."/>
            <person name="Clawson H."/>
            <person name="Crawford A.J."/>
            <person name="Diekhans M."/>
            <person name="Distel D."/>
            <person name="Durbin R."/>
            <person name="Earl D."/>
            <person name="Fujita M.K."/>
            <person name="Gamble T."/>
            <person name="Georges A."/>
            <person name="Gemmell N."/>
            <person name="Gilbert M.T."/>
            <person name="Graves J.M."/>
            <person name="Green R.E."/>
            <person name="Hickey G."/>
            <person name="Jarvis E.D."/>
            <person name="Johnson W."/>
            <person name="Komissarov A."/>
            <person name="Korf I."/>
            <person name="Kuhn R."/>
            <person name="Larkin D.M."/>
            <person name="Lewin H."/>
            <person name="Lopez J.V."/>
            <person name="Ma J."/>
            <person name="Marques-Bonet T."/>
            <person name="Miller W."/>
            <person name="Murphy R."/>
            <person name="Pevzner P."/>
            <person name="Shapiro B."/>
            <person name="Steiner C."/>
            <person name="Tamazian G."/>
            <person name="Venkatesh B."/>
            <person name="Wang J."/>
            <person name="Wayne R."/>
            <person name="Wiley E."/>
            <person name="Yang H."/>
            <person name="Zhang G."/>
            <person name="Haussler D."/>
            <person name="Ryder O."/>
            <person name="O'Brien S.J."/>
        </authorList>
    </citation>
    <scope>NUCLEOTIDE SEQUENCE</scope>
</reference>
<reference evidence="4" key="5">
    <citation type="submission" date="2025-09" db="UniProtKB">
        <authorList>
            <consortium name="Ensembl"/>
        </authorList>
    </citation>
    <scope>IDENTIFICATION</scope>
</reference>
<evidence type="ECO:0000256" key="2">
    <source>
        <dbReference type="RuleBase" id="RU003707"/>
    </source>
</evidence>
<dbReference type="GeneTree" id="ENSGT00940000157484"/>
<dbReference type="CTD" id="549"/>
<feature type="compositionally biased region" description="Polar residues" evidence="3">
    <location>
        <begin position="254"/>
        <end position="267"/>
    </location>
</feature>
<reference evidence="4" key="4">
    <citation type="submission" date="2025-08" db="UniProtKB">
        <authorList>
            <consortium name="Ensembl"/>
        </authorList>
    </citation>
    <scope>IDENTIFICATION</scope>
</reference>
<protein>
    <submittedName>
        <fullName evidence="4">AU RNA binding methylglutaconyl-CoA hydratase</fullName>
    </submittedName>
</protein>
<gene>
    <name evidence="4" type="primary">AUH</name>
</gene>
<dbReference type="GO" id="GO:0004300">
    <property type="term" value="F:enoyl-CoA hydratase activity"/>
    <property type="evidence" value="ECO:0007669"/>
    <property type="project" value="TreeGrafter"/>
</dbReference>
<dbReference type="GO" id="GO:0005739">
    <property type="term" value="C:mitochondrion"/>
    <property type="evidence" value="ECO:0007669"/>
    <property type="project" value="TreeGrafter"/>
</dbReference>
<dbReference type="RefSeq" id="XP_032979330.1">
    <property type="nucleotide sequence ID" value="XM_033123439.1"/>
</dbReference>